<organism evidence="1 2">
    <name type="scientific">Agromyces bauzanensis</name>
    <dbReference type="NCBI Taxonomy" id="1308924"/>
    <lineage>
        <taxon>Bacteria</taxon>
        <taxon>Bacillati</taxon>
        <taxon>Actinomycetota</taxon>
        <taxon>Actinomycetes</taxon>
        <taxon>Micrococcales</taxon>
        <taxon>Microbacteriaceae</taxon>
        <taxon>Agromyces</taxon>
    </lineage>
</organism>
<sequence>MPFIRRVRVQSPGLRSEHITAVQYSKTMSGPLTVASTDAMVRAIDAGTVIYSRHDVTGAQALVITRAGINGRRHLTTVADGRETDNLLQLPRF</sequence>
<evidence type="ECO:0008006" key="3">
    <source>
        <dbReference type="Google" id="ProtNLM"/>
    </source>
</evidence>
<dbReference type="Pfam" id="PF13031">
    <property type="entry name" value="DUF3892"/>
    <property type="match status" value="1"/>
</dbReference>
<reference evidence="1" key="1">
    <citation type="journal article" date="2014" name="Int. J. Syst. Evol. Microbiol.">
        <title>Complete genome sequence of Corynebacterium casei LMG S-19264T (=DSM 44701T), isolated from a smear-ripened cheese.</title>
        <authorList>
            <consortium name="US DOE Joint Genome Institute (JGI-PGF)"/>
            <person name="Walter F."/>
            <person name="Albersmeier A."/>
            <person name="Kalinowski J."/>
            <person name="Ruckert C."/>
        </authorList>
    </citation>
    <scope>NUCLEOTIDE SEQUENCE</scope>
    <source>
        <strain evidence="1">CGMCC 1.8984</strain>
    </source>
</reference>
<name>A0A917PPA7_9MICO</name>
<dbReference type="Proteomes" id="UP000636956">
    <property type="component" value="Unassembled WGS sequence"/>
</dbReference>
<keyword evidence="2" id="KW-1185">Reference proteome</keyword>
<accession>A0A917PPA7</accession>
<dbReference type="AlphaFoldDB" id="A0A917PPA7"/>
<gene>
    <name evidence="1" type="ORF">GCM10011372_26800</name>
</gene>
<reference evidence="1" key="2">
    <citation type="submission" date="2020-09" db="EMBL/GenBank/DDBJ databases">
        <authorList>
            <person name="Sun Q."/>
            <person name="Zhou Y."/>
        </authorList>
    </citation>
    <scope>NUCLEOTIDE SEQUENCE</scope>
    <source>
        <strain evidence="1">CGMCC 1.8984</strain>
    </source>
</reference>
<evidence type="ECO:0000313" key="1">
    <source>
        <dbReference type="EMBL" id="GGJ87005.1"/>
    </source>
</evidence>
<dbReference type="InterPro" id="IPR024997">
    <property type="entry name" value="DUF3892"/>
</dbReference>
<dbReference type="RefSeq" id="WP_188743932.1">
    <property type="nucleotide sequence ID" value="NZ_BAABFW010000029.1"/>
</dbReference>
<proteinExistence type="predicted"/>
<protein>
    <recommendedName>
        <fullName evidence="3">DUF3892 domain-containing protein</fullName>
    </recommendedName>
</protein>
<comment type="caution">
    <text evidence="1">The sequence shown here is derived from an EMBL/GenBank/DDBJ whole genome shotgun (WGS) entry which is preliminary data.</text>
</comment>
<evidence type="ECO:0000313" key="2">
    <source>
        <dbReference type="Proteomes" id="UP000636956"/>
    </source>
</evidence>
<dbReference type="EMBL" id="BMMD01000016">
    <property type="protein sequence ID" value="GGJ87005.1"/>
    <property type="molecule type" value="Genomic_DNA"/>
</dbReference>